<dbReference type="Gene3D" id="1.10.3210.10">
    <property type="entry name" value="Hypothetical protein af1432"/>
    <property type="match status" value="1"/>
</dbReference>
<dbReference type="AlphaFoldDB" id="A0A437QZR4"/>
<reference evidence="2 3" key="1">
    <citation type="submission" date="2019-01" db="EMBL/GenBank/DDBJ databases">
        <authorList>
            <person name="Chen W.-M."/>
        </authorList>
    </citation>
    <scope>NUCLEOTIDE SEQUENCE [LARGE SCALE GENOMIC DNA]</scope>
    <source>
        <strain evidence="2 3">KYPC3</strain>
    </source>
</reference>
<dbReference type="EMBL" id="SACS01000007">
    <property type="protein sequence ID" value="RVU39961.1"/>
    <property type="molecule type" value="Genomic_DNA"/>
</dbReference>
<sequence>MSDIRGLSAWMKLLLNQKLPSINSVVLEVCQLNDSSESSADDLAQIILRDANLTSKVLRVANTVHYNRSSKPVQTVSRAIVQIGFIEVKNITLASVLIDSLLSGKPKAMLLQRLARSFHAAVQARAMVPKLDSDRREQVFIAALLRQVADLALLASQETAAEQFIVERDLYPDDEHSIAMKYLGVGIDTLNKELIKEWKLGDLLLDAVSPVQKSGALAGIVNLADQISQHIEQGLTSPQMTEHCLQLAKICQLSVEESHQQILLMADEAAAIASSYGADKILPQLPDRQQILEATAQYAVTDHELVRHLNLLFKLFQLGDNLTKILHSAVLCLHEGAGLARVSLMLMDYKSKSFEPRYVAGRDTLVWRQQLKIELDKLHKGELLHDLLLKQQPIWRPKNTASQPLAGLEVLLPQDGDCLVASLKVEKRIFALFYADAAGKAVTPRQFAEFQLVANTLQLMLQHNEAAV</sequence>
<dbReference type="OrthoDB" id="9770715at2"/>
<dbReference type="InterPro" id="IPR052340">
    <property type="entry name" value="RNase_Y/CdgJ"/>
</dbReference>
<evidence type="ECO:0000259" key="1">
    <source>
        <dbReference type="PROSITE" id="PS51833"/>
    </source>
</evidence>
<dbReference type="InterPro" id="IPR013976">
    <property type="entry name" value="HDOD"/>
</dbReference>
<name>A0A437QZR4_9GAMM</name>
<dbReference type="SUPFAM" id="SSF109604">
    <property type="entry name" value="HD-domain/PDEase-like"/>
    <property type="match status" value="1"/>
</dbReference>
<evidence type="ECO:0000313" key="3">
    <source>
        <dbReference type="Proteomes" id="UP000283077"/>
    </source>
</evidence>
<dbReference type="RefSeq" id="WP_127698691.1">
    <property type="nucleotide sequence ID" value="NZ_SACS01000007.1"/>
</dbReference>
<dbReference type="Pfam" id="PF08668">
    <property type="entry name" value="HDOD"/>
    <property type="match status" value="1"/>
</dbReference>
<dbReference type="PANTHER" id="PTHR33525:SF3">
    <property type="entry name" value="RIBONUCLEASE Y"/>
    <property type="match status" value="1"/>
</dbReference>
<dbReference type="PROSITE" id="PS51833">
    <property type="entry name" value="HDOD"/>
    <property type="match status" value="1"/>
</dbReference>
<dbReference type="Proteomes" id="UP000283077">
    <property type="component" value="Unassembled WGS sequence"/>
</dbReference>
<feature type="domain" description="HDOD" evidence="1">
    <location>
        <begin position="19"/>
        <end position="214"/>
    </location>
</feature>
<organism evidence="2 3">
    <name type="scientific">Rheinheimera riviphila</name>
    <dbReference type="NCBI Taxonomy" id="1834037"/>
    <lineage>
        <taxon>Bacteria</taxon>
        <taxon>Pseudomonadati</taxon>
        <taxon>Pseudomonadota</taxon>
        <taxon>Gammaproteobacteria</taxon>
        <taxon>Chromatiales</taxon>
        <taxon>Chromatiaceae</taxon>
        <taxon>Rheinheimera</taxon>
    </lineage>
</organism>
<comment type="caution">
    <text evidence="2">The sequence shown here is derived from an EMBL/GenBank/DDBJ whole genome shotgun (WGS) entry which is preliminary data.</text>
</comment>
<dbReference type="PANTHER" id="PTHR33525">
    <property type="match status" value="1"/>
</dbReference>
<keyword evidence="3" id="KW-1185">Reference proteome</keyword>
<proteinExistence type="predicted"/>
<gene>
    <name evidence="2" type="ORF">EOE67_08615</name>
</gene>
<protein>
    <submittedName>
        <fullName evidence="2">HDOD domain-containing protein</fullName>
    </submittedName>
</protein>
<evidence type="ECO:0000313" key="2">
    <source>
        <dbReference type="EMBL" id="RVU39961.1"/>
    </source>
</evidence>
<accession>A0A437QZR4</accession>